<dbReference type="AlphaFoldDB" id="A0A0F9LD97"/>
<name>A0A0F9LD97_9ZZZZ</name>
<gene>
    <name evidence="2" type="ORF">LCGC14_1594930</name>
</gene>
<dbReference type="InterPro" id="IPR011009">
    <property type="entry name" value="Kinase-like_dom_sf"/>
</dbReference>
<dbReference type="Pfam" id="PF01636">
    <property type="entry name" value="APH"/>
    <property type="match status" value="1"/>
</dbReference>
<dbReference type="SUPFAM" id="SSF56112">
    <property type="entry name" value="Protein kinase-like (PK-like)"/>
    <property type="match status" value="1"/>
</dbReference>
<evidence type="ECO:0000313" key="2">
    <source>
        <dbReference type="EMBL" id="KKM25440.1"/>
    </source>
</evidence>
<organism evidence="2">
    <name type="scientific">marine sediment metagenome</name>
    <dbReference type="NCBI Taxonomy" id="412755"/>
    <lineage>
        <taxon>unclassified sequences</taxon>
        <taxon>metagenomes</taxon>
        <taxon>ecological metagenomes</taxon>
    </lineage>
</organism>
<dbReference type="EMBL" id="LAZR01012717">
    <property type="protein sequence ID" value="KKM25440.1"/>
    <property type="molecule type" value="Genomic_DNA"/>
</dbReference>
<evidence type="ECO:0000259" key="1">
    <source>
        <dbReference type="Pfam" id="PF01636"/>
    </source>
</evidence>
<protein>
    <recommendedName>
        <fullName evidence="1">Aminoglycoside phosphotransferase domain-containing protein</fullName>
    </recommendedName>
</protein>
<sequence>MVAKFEDSSHQLWHCETVDGPMVLKLCNHQTVETSTFWRGMNQLFAINFPASLAYIDKTHDFVSEHGELQIPEFIASEASVFVLARYVDGEDVDVEHVSDDMVIQLANHLAKLHQSKRSHWGAFHNAEFLSEQWPIKLQQPIKTLAKNYSSSIAEPILQQALQQAAQLKLDTFSPIMLDLRWDQMLHQQGKLSAIVDMDAFVIGPRELELVLLEYQLSQHQADIFKQSYQAKTDWPDLTQQRYCYRVLLFLMNSLGETNIEKWMNAEIRWR</sequence>
<dbReference type="InterPro" id="IPR002575">
    <property type="entry name" value="Aminoglycoside_PTrfase"/>
</dbReference>
<feature type="domain" description="Aminoglycoside phosphotransferase" evidence="1">
    <location>
        <begin position="7"/>
        <end position="235"/>
    </location>
</feature>
<accession>A0A0F9LD97</accession>
<reference evidence="2" key="1">
    <citation type="journal article" date="2015" name="Nature">
        <title>Complex archaea that bridge the gap between prokaryotes and eukaryotes.</title>
        <authorList>
            <person name="Spang A."/>
            <person name="Saw J.H."/>
            <person name="Jorgensen S.L."/>
            <person name="Zaremba-Niedzwiedzka K."/>
            <person name="Martijn J."/>
            <person name="Lind A.E."/>
            <person name="van Eijk R."/>
            <person name="Schleper C."/>
            <person name="Guy L."/>
            <person name="Ettema T.J."/>
        </authorList>
    </citation>
    <scope>NUCLEOTIDE SEQUENCE</scope>
</reference>
<comment type="caution">
    <text evidence="2">The sequence shown here is derived from an EMBL/GenBank/DDBJ whole genome shotgun (WGS) entry which is preliminary data.</text>
</comment>
<proteinExistence type="predicted"/>